<evidence type="ECO:0000313" key="1">
    <source>
        <dbReference type="EMBL" id="KAH7850516.1"/>
    </source>
</evidence>
<comment type="caution">
    <text evidence="1">The sequence shown here is derived from an EMBL/GenBank/DDBJ whole genome shotgun (WGS) entry which is preliminary data.</text>
</comment>
<accession>A0ACB7YAT4</accession>
<gene>
    <name evidence="1" type="ORF">Vadar_034250</name>
</gene>
<protein>
    <submittedName>
        <fullName evidence="1">Uncharacterized protein</fullName>
    </submittedName>
</protein>
<dbReference type="EMBL" id="CM037157">
    <property type="protein sequence ID" value="KAH7850516.1"/>
    <property type="molecule type" value="Genomic_DNA"/>
</dbReference>
<name>A0ACB7YAT4_9ERIC</name>
<dbReference type="Proteomes" id="UP000828048">
    <property type="component" value="Chromosome 7"/>
</dbReference>
<reference evidence="1 2" key="1">
    <citation type="journal article" date="2021" name="Hortic Res">
        <title>High-quality reference genome and annotation aids understanding of berry development for evergreen blueberry (Vaccinium darrowii).</title>
        <authorList>
            <person name="Yu J."/>
            <person name="Hulse-Kemp A.M."/>
            <person name="Babiker E."/>
            <person name="Staton M."/>
        </authorList>
    </citation>
    <scope>NUCLEOTIDE SEQUENCE [LARGE SCALE GENOMIC DNA]</scope>
    <source>
        <strain evidence="2">cv. NJ 8807/NJ 8810</strain>
        <tissue evidence="1">Young leaf</tissue>
    </source>
</reference>
<organism evidence="1 2">
    <name type="scientific">Vaccinium darrowii</name>
    <dbReference type="NCBI Taxonomy" id="229202"/>
    <lineage>
        <taxon>Eukaryota</taxon>
        <taxon>Viridiplantae</taxon>
        <taxon>Streptophyta</taxon>
        <taxon>Embryophyta</taxon>
        <taxon>Tracheophyta</taxon>
        <taxon>Spermatophyta</taxon>
        <taxon>Magnoliopsida</taxon>
        <taxon>eudicotyledons</taxon>
        <taxon>Gunneridae</taxon>
        <taxon>Pentapetalae</taxon>
        <taxon>asterids</taxon>
        <taxon>Ericales</taxon>
        <taxon>Ericaceae</taxon>
        <taxon>Vaccinioideae</taxon>
        <taxon>Vaccinieae</taxon>
        <taxon>Vaccinium</taxon>
    </lineage>
</organism>
<keyword evidence="2" id="KW-1185">Reference proteome</keyword>
<proteinExistence type="predicted"/>
<evidence type="ECO:0000313" key="2">
    <source>
        <dbReference type="Proteomes" id="UP000828048"/>
    </source>
</evidence>
<sequence>MLELAEWCILDAGEFPRLKNLEVIKCPKLIKDLPTKVPSLVRLNIEKCPQLVALLPRTTSIRELLLEECQAVQWEWQAVSSVEKLEISSFANLKEFERDLVTLTNLKDLNVKKCPRLLSFPEGMMRLNNLKELCVHKCPKLVLPLSSEMNHCYTSLERLDLYHCPNLKSLPLGSLQKLRSLQIRKCKNFETMLIPNGIELQNLPLLESLHIEFCNNLVSFPCGGLPAPKLSSLWVQNCEKLEALPEQMHSLLPSLQKFELSSCPKIDSFPEGGLPSKLDSLSIRKCKKLVGGWRGWGLQTLTSLTHFALSCESEDMVESFPEEGLLPSTLKLLSIRNLQNLKSLNNRALQLLVSLKCLEIHNCPQLKSLPEEGLPTSLFVLVISNCAVLKPRCRMEKGEDWHKENKNFPLSFQSLKVSHCRRWGYSTLDAAYDSQVECFGALDHMLNLICCCDSQVGMLWCS</sequence>